<evidence type="ECO:0000313" key="1">
    <source>
        <dbReference type="EMBL" id="SFH24459.1"/>
    </source>
</evidence>
<dbReference type="RefSeq" id="WP_092104697.1">
    <property type="nucleotide sequence ID" value="NZ_FOOT01000008.1"/>
</dbReference>
<dbReference type="OrthoDB" id="55198at1853232"/>
<accession>A0A1I2YGG4</accession>
<sequence length="73" mass="7689">MWAATGFSVALSEIHGRNVSSLLRAADLAYQQLGSSFSKAPGNTFAIAAILAKQEKQTDKMLQGHVQATDPAA</sequence>
<keyword evidence="2" id="KW-1185">Reference proteome</keyword>
<organism evidence="1 2">
    <name type="scientific">Pontibacter chinhatensis</name>
    <dbReference type="NCBI Taxonomy" id="1436961"/>
    <lineage>
        <taxon>Bacteria</taxon>
        <taxon>Pseudomonadati</taxon>
        <taxon>Bacteroidota</taxon>
        <taxon>Cytophagia</taxon>
        <taxon>Cytophagales</taxon>
        <taxon>Hymenobacteraceae</taxon>
        <taxon>Pontibacter</taxon>
    </lineage>
</organism>
<evidence type="ECO:0000313" key="2">
    <source>
        <dbReference type="Proteomes" id="UP000198724"/>
    </source>
</evidence>
<reference evidence="2" key="1">
    <citation type="submission" date="2016-10" db="EMBL/GenBank/DDBJ databases">
        <authorList>
            <person name="Varghese N."/>
            <person name="Submissions S."/>
        </authorList>
    </citation>
    <scope>NUCLEOTIDE SEQUENCE [LARGE SCALE GENOMIC DNA]</scope>
    <source>
        <strain evidence="2">LP51</strain>
    </source>
</reference>
<name>A0A1I2YGG4_9BACT</name>
<dbReference type="EMBL" id="FOOT01000008">
    <property type="protein sequence ID" value="SFH24459.1"/>
    <property type="molecule type" value="Genomic_DNA"/>
</dbReference>
<dbReference type="Proteomes" id="UP000198724">
    <property type="component" value="Unassembled WGS sequence"/>
</dbReference>
<dbReference type="STRING" id="1436961.SAMN05421739_10854"/>
<gene>
    <name evidence="1" type="ORF">SAMN05421739_10854</name>
</gene>
<protein>
    <submittedName>
        <fullName evidence="1">Uncharacterized protein</fullName>
    </submittedName>
</protein>
<proteinExistence type="predicted"/>
<dbReference type="AlphaFoldDB" id="A0A1I2YGG4"/>